<evidence type="ECO:0000313" key="1">
    <source>
        <dbReference type="Proteomes" id="UP000050640"/>
    </source>
</evidence>
<organism evidence="1 2">
    <name type="scientific">Elaeophora elaphi</name>
    <dbReference type="NCBI Taxonomy" id="1147741"/>
    <lineage>
        <taxon>Eukaryota</taxon>
        <taxon>Metazoa</taxon>
        <taxon>Ecdysozoa</taxon>
        <taxon>Nematoda</taxon>
        <taxon>Chromadorea</taxon>
        <taxon>Rhabditida</taxon>
        <taxon>Spirurina</taxon>
        <taxon>Spiruromorpha</taxon>
        <taxon>Filarioidea</taxon>
        <taxon>Onchocercidae</taxon>
        <taxon>Elaeophora</taxon>
    </lineage>
</organism>
<name>A0A0R3S0X6_9BILA</name>
<keyword evidence="1" id="KW-1185">Reference proteome</keyword>
<dbReference type="PROSITE" id="PS51257">
    <property type="entry name" value="PROKAR_LIPOPROTEIN"/>
    <property type="match status" value="1"/>
</dbReference>
<evidence type="ECO:0000313" key="2">
    <source>
        <dbReference type="WBParaSite" id="EEL_0000829601-mRNA-1"/>
    </source>
</evidence>
<dbReference type="AlphaFoldDB" id="A0A0R3S0X6"/>
<dbReference type="WBParaSite" id="EEL_0000829601-mRNA-1">
    <property type="protein sequence ID" value="EEL_0000829601-mRNA-1"/>
    <property type="gene ID" value="EEL_0000829601"/>
</dbReference>
<proteinExistence type="predicted"/>
<reference evidence="2" key="1">
    <citation type="submission" date="2017-02" db="UniProtKB">
        <authorList>
            <consortium name="WormBaseParasite"/>
        </authorList>
    </citation>
    <scope>IDENTIFICATION</scope>
</reference>
<accession>A0A0R3S0X6</accession>
<dbReference type="Proteomes" id="UP000050640">
    <property type="component" value="Unplaced"/>
</dbReference>
<protein>
    <submittedName>
        <fullName evidence="2">Uncharacterized protein</fullName>
    </submittedName>
</protein>
<sequence>MTKIVACATLQSIMSSCVVINLIAVGEAKLDLAYLISFNSKMYRWNNPFVLSQRKVSRRIFKTVKNFYYHQQKPPIFCSIHRYICCDRTLEEMMNNVVKGSDNLMDAANTIYDNARTLRGKFETVVAFEDFAYNENNPKRMETRDRDQNKIKWELRSILQNVHEIILTGWDSMHSEQPRHTSIHVKATISDCCITFLVHTNRSTHLITASNCPYV</sequence>